<dbReference type="RefSeq" id="WP_106717685.1">
    <property type="nucleotide sequence ID" value="NZ_JACHXT010000003.1"/>
</dbReference>
<reference evidence="3" key="1">
    <citation type="submission" date="2017-11" db="EMBL/GenBank/DDBJ databases">
        <authorList>
            <person name="Kuznetsova I."/>
            <person name="Sazanova A."/>
            <person name="Chirak E."/>
            <person name="Safronova V."/>
            <person name="Willems A."/>
        </authorList>
    </citation>
    <scope>NUCLEOTIDE SEQUENCE [LARGE SCALE GENOMIC DNA]</scope>
    <source>
        <strain evidence="3">PEPV15</strain>
    </source>
</reference>
<protein>
    <recommendedName>
        <fullName evidence="4">DUF1579 domain-containing protein</fullName>
    </recommendedName>
</protein>
<evidence type="ECO:0000256" key="1">
    <source>
        <dbReference type="SAM" id="SignalP"/>
    </source>
</evidence>
<dbReference type="EMBL" id="PGGN01000003">
    <property type="protein sequence ID" value="PSH56925.1"/>
    <property type="molecule type" value="Genomic_DNA"/>
</dbReference>
<proteinExistence type="predicted"/>
<dbReference type="AlphaFoldDB" id="A0A2P7ARR7"/>
<keyword evidence="1" id="KW-0732">Signal</keyword>
<comment type="caution">
    <text evidence="2">The sequence shown here is derived from an EMBL/GenBank/DDBJ whole genome shotgun (WGS) entry which is preliminary data.</text>
</comment>
<accession>A0A2P7ARR7</accession>
<evidence type="ECO:0000313" key="3">
    <source>
        <dbReference type="Proteomes" id="UP000241158"/>
    </source>
</evidence>
<sequence>MKRLALLVPVIAMVTLTAQPSRANEGVFLRSLAGAWAGTGTVKVRTDARPIKVRCRFESTANTSSLDLNGKCTGLILISRAINSHLVSGGHSRYTGTYTGAGTGVAGLMGTRRGDAIYLEVRWAKNVNGDRSAQMILQKIGDDGLKLSTKDVDPKSGKLVTTSEINLRRSAPR</sequence>
<keyword evidence="3" id="KW-1185">Reference proteome</keyword>
<dbReference type="OrthoDB" id="7889051at2"/>
<name>A0A2P7ARR7_9HYPH</name>
<evidence type="ECO:0008006" key="4">
    <source>
        <dbReference type="Google" id="ProtNLM"/>
    </source>
</evidence>
<organism evidence="2 3">
    <name type="scientific">Phyllobacterium endophyticum</name>
    <dbReference type="NCBI Taxonomy" id="1149773"/>
    <lineage>
        <taxon>Bacteria</taxon>
        <taxon>Pseudomonadati</taxon>
        <taxon>Pseudomonadota</taxon>
        <taxon>Alphaproteobacteria</taxon>
        <taxon>Hyphomicrobiales</taxon>
        <taxon>Phyllobacteriaceae</taxon>
        <taxon>Phyllobacterium</taxon>
    </lineage>
</organism>
<dbReference type="Proteomes" id="UP000241158">
    <property type="component" value="Unassembled WGS sequence"/>
</dbReference>
<gene>
    <name evidence="2" type="ORF">CU100_16615</name>
</gene>
<feature type="signal peptide" evidence="1">
    <location>
        <begin position="1"/>
        <end position="23"/>
    </location>
</feature>
<evidence type="ECO:0000313" key="2">
    <source>
        <dbReference type="EMBL" id="PSH56925.1"/>
    </source>
</evidence>
<feature type="chain" id="PRO_5015183106" description="DUF1579 domain-containing protein" evidence="1">
    <location>
        <begin position="24"/>
        <end position="173"/>
    </location>
</feature>